<evidence type="ECO:0000256" key="1">
    <source>
        <dbReference type="SAM" id="Phobius"/>
    </source>
</evidence>
<feature type="transmembrane region" description="Helical" evidence="1">
    <location>
        <begin position="22"/>
        <end position="45"/>
    </location>
</feature>
<keyword evidence="1" id="KW-1133">Transmembrane helix</keyword>
<proteinExistence type="predicted"/>
<accession>A0A9P5TEA6</accession>
<feature type="transmembrane region" description="Helical" evidence="1">
    <location>
        <begin position="145"/>
        <end position="163"/>
    </location>
</feature>
<comment type="caution">
    <text evidence="2">The sequence shown here is derived from an EMBL/GenBank/DDBJ whole genome shotgun (WGS) entry which is preliminary data.</text>
</comment>
<evidence type="ECO:0000313" key="2">
    <source>
        <dbReference type="EMBL" id="KAF8867995.1"/>
    </source>
</evidence>
<feature type="transmembrane region" description="Helical" evidence="1">
    <location>
        <begin position="57"/>
        <end position="78"/>
    </location>
</feature>
<feature type="non-terminal residue" evidence="2">
    <location>
        <position position="1"/>
    </location>
</feature>
<dbReference type="AlphaFoldDB" id="A0A9P5TEA6"/>
<organism evidence="2 3">
    <name type="scientific">Gymnopilus junonius</name>
    <name type="common">Spectacular rustgill mushroom</name>
    <name type="synonym">Gymnopilus spectabilis subsp. junonius</name>
    <dbReference type="NCBI Taxonomy" id="109634"/>
    <lineage>
        <taxon>Eukaryota</taxon>
        <taxon>Fungi</taxon>
        <taxon>Dikarya</taxon>
        <taxon>Basidiomycota</taxon>
        <taxon>Agaricomycotina</taxon>
        <taxon>Agaricomycetes</taxon>
        <taxon>Agaricomycetidae</taxon>
        <taxon>Agaricales</taxon>
        <taxon>Agaricineae</taxon>
        <taxon>Hymenogastraceae</taxon>
        <taxon>Gymnopilus</taxon>
    </lineage>
</organism>
<protein>
    <submittedName>
        <fullName evidence="2">Uncharacterized protein</fullName>
    </submittedName>
</protein>
<keyword evidence="1" id="KW-0812">Transmembrane</keyword>
<dbReference type="Proteomes" id="UP000724874">
    <property type="component" value="Unassembled WGS sequence"/>
</dbReference>
<gene>
    <name evidence="2" type="ORF">CPB84DRAFT_1697748</name>
</gene>
<dbReference type="OrthoDB" id="3038990at2759"/>
<dbReference type="EMBL" id="JADNYJ010000843">
    <property type="protein sequence ID" value="KAF8867995.1"/>
    <property type="molecule type" value="Genomic_DNA"/>
</dbReference>
<reference evidence="2" key="1">
    <citation type="submission" date="2020-11" db="EMBL/GenBank/DDBJ databases">
        <authorList>
            <consortium name="DOE Joint Genome Institute"/>
            <person name="Ahrendt S."/>
            <person name="Riley R."/>
            <person name="Andreopoulos W."/>
            <person name="LaButti K."/>
            <person name="Pangilinan J."/>
            <person name="Ruiz-duenas F.J."/>
            <person name="Barrasa J.M."/>
            <person name="Sanchez-Garcia M."/>
            <person name="Camarero S."/>
            <person name="Miyauchi S."/>
            <person name="Serrano A."/>
            <person name="Linde D."/>
            <person name="Babiker R."/>
            <person name="Drula E."/>
            <person name="Ayuso-Fernandez I."/>
            <person name="Pacheco R."/>
            <person name="Padilla G."/>
            <person name="Ferreira P."/>
            <person name="Barriuso J."/>
            <person name="Kellner H."/>
            <person name="Castanera R."/>
            <person name="Alfaro M."/>
            <person name="Ramirez L."/>
            <person name="Pisabarro A.G."/>
            <person name="Kuo A."/>
            <person name="Tritt A."/>
            <person name="Lipzen A."/>
            <person name="He G."/>
            <person name="Yan M."/>
            <person name="Ng V."/>
            <person name="Cullen D."/>
            <person name="Martin F."/>
            <person name="Rosso M.-N."/>
            <person name="Henrissat B."/>
            <person name="Hibbett D."/>
            <person name="Martinez A.T."/>
            <person name="Grigoriev I.V."/>
        </authorList>
    </citation>
    <scope>NUCLEOTIDE SEQUENCE</scope>
    <source>
        <strain evidence="2">AH 44721</strain>
    </source>
</reference>
<keyword evidence="1" id="KW-0472">Membrane</keyword>
<keyword evidence="3" id="KW-1185">Reference proteome</keyword>
<name>A0A9P5TEA6_GYMJU</name>
<sequence length="199" mass="21582">YGAFIMIVAEANIHLGRPSSCYTAGLVSLTFGGVIVLPAISLIYLYRVLAIWNKKLIIKYILTFLWVIVWGTSISALFSQTAANLPTGGCTITHSETHSINRDGFIANAIYDGVVFLLTLVKLVSNCHQYKQFHSPVQTVLLRDGVLYFAVSVIIGITDIVFLEAVKSPVIASTVIPLHISLASVGHSGEFSCSVVIVR</sequence>
<evidence type="ECO:0000313" key="3">
    <source>
        <dbReference type="Proteomes" id="UP000724874"/>
    </source>
</evidence>
<feature type="transmembrane region" description="Helical" evidence="1">
    <location>
        <begin position="105"/>
        <end position="124"/>
    </location>
</feature>